<proteinExistence type="predicted"/>
<name>A0A927AV06_9BACT</name>
<dbReference type="Pfam" id="PF00440">
    <property type="entry name" value="TetR_N"/>
    <property type="match status" value="1"/>
</dbReference>
<protein>
    <submittedName>
        <fullName evidence="4">TetR/AcrR family transcriptional regulator</fullName>
    </submittedName>
</protein>
<dbReference type="Gene3D" id="1.10.357.10">
    <property type="entry name" value="Tetracycline Repressor, domain 2"/>
    <property type="match status" value="1"/>
</dbReference>
<dbReference type="Proteomes" id="UP000598820">
    <property type="component" value="Unassembled WGS sequence"/>
</dbReference>
<sequence length="207" mass="23777">MTMERILRAMGDVMAERGTDKAGINAVAERADVNKVLIYRYFGGWNGLLEAYVQRGFFLSMFNDKFLDSVPANLPAENRSKVWSEYTIQFMREFRARKSSQELIRWEMAHGETELARRLAEFRDNSYKNLVSKLAPYNDFDPIAITSLMVAAVTNIVLNSAQRDHIGDIDLRSDAGWERLETAIRRIYSSLNIALERENNKKEEAAV</sequence>
<feature type="domain" description="HTH tetR-type" evidence="3">
    <location>
        <begin position="1"/>
        <end position="60"/>
    </location>
</feature>
<feature type="DNA-binding region" description="H-T-H motif" evidence="2">
    <location>
        <begin position="23"/>
        <end position="42"/>
    </location>
</feature>
<dbReference type="PROSITE" id="PS50977">
    <property type="entry name" value="HTH_TETR_2"/>
    <property type="match status" value="1"/>
</dbReference>
<keyword evidence="1 2" id="KW-0238">DNA-binding</keyword>
<evidence type="ECO:0000256" key="1">
    <source>
        <dbReference type="ARBA" id="ARBA00023125"/>
    </source>
</evidence>
<reference evidence="4" key="1">
    <citation type="submission" date="2020-09" db="EMBL/GenBank/DDBJ databases">
        <authorList>
            <person name="Kim M.K."/>
        </authorList>
    </citation>
    <scope>NUCLEOTIDE SEQUENCE</scope>
    <source>
        <strain evidence="4">BT702</strain>
    </source>
</reference>
<evidence type="ECO:0000259" key="3">
    <source>
        <dbReference type="PROSITE" id="PS50977"/>
    </source>
</evidence>
<keyword evidence="5" id="KW-1185">Reference proteome</keyword>
<evidence type="ECO:0000256" key="2">
    <source>
        <dbReference type="PROSITE-ProRule" id="PRU00335"/>
    </source>
</evidence>
<dbReference type="InterPro" id="IPR001647">
    <property type="entry name" value="HTH_TetR"/>
</dbReference>
<organism evidence="4 5">
    <name type="scientific">Spirosoma profusum</name>
    <dbReference type="NCBI Taxonomy" id="2771354"/>
    <lineage>
        <taxon>Bacteria</taxon>
        <taxon>Pseudomonadati</taxon>
        <taxon>Bacteroidota</taxon>
        <taxon>Cytophagia</taxon>
        <taxon>Cytophagales</taxon>
        <taxon>Cytophagaceae</taxon>
        <taxon>Spirosoma</taxon>
    </lineage>
</organism>
<dbReference type="InterPro" id="IPR009057">
    <property type="entry name" value="Homeodomain-like_sf"/>
</dbReference>
<dbReference type="SUPFAM" id="SSF46689">
    <property type="entry name" value="Homeodomain-like"/>
    <property type="match status" value="1"/>
</dbReference>
<dbReference type="EMBL" id="JACWZY010000039">
    <property type="protein sequence ID" value="MBD2704909.1"/>
    <property type="molecule type" value="Genomic_DNA"/>
</dbReference>
<dbReference type="AlphaFoldDB" id="A0A927AV06"/>
<dbReference type="GO" id="GO:0003677">
    <property type="term" value="F:DNA binding"/>
    <property type="evidence" value="ECO:0007669"/>
    <property type="project" value="UniProtKB-UniRule"/>
</dbReference>
<gene>
    <name evidence="4" type="ORF">IC229_30030</name>
</gene>
<comment type="caution">
    <text evidence="4">The sequence shown here is derived from an EMBL/GenBank/DDBJ whole genome shotgun (WGS) entry which is preliminary data.</text>
</comment>
<evidence type="ECO:0000313" key="5">
    <source>
        <dbReference type="Proteomes" id="UP000598820"/>
    </source>
</evidence>
<accession>A0A927AV06</accession>
<evidence type="ECO:0000313" key="4">
    <source>
        <dbReference type="EMBL" id="MBD2704909.1"/>
    </source>
</evidence>